<dbReference type="Proteomes" id="UP000274850">
    <property type="component" value="Segment"/>
</dbReference>
<keyword evidence="2" id="KW-1185">Reference proteome</keyword>
<accession>A0A285PX86</accession>
<reference evidence="1" key="1">
    <citation type="submission" date="2017-08" db="EMBL/GenBank/DDBJ databases">
        <authorList>
            <person name="de Groot N.N."/>
        </authorList>
    </citation>
    <scope>NUCLEOTIDE SEQUENCE</scope>
</reference>
<evidence type="ECO:0000313" key="2">
    <source>
        <dbReference type="Proteomes" id="UP000274850"/>
    </source>
</evidence>
<gene>
    <name evidence="1" type="ORF">BQ9231_00361</name>
</gene>
<evidence type="ECO:0000313" key="1">
    <source>
        <dbReference type="EMBL" id="SOB74244.1"/>
    </source>
</evidence>
<sequence length="116" mass="13732">MQVETLEARSLFEFFVCADMSLDLPELPVEIKQYICDYTCYGFFCYHGCSKVMWKRFGKGGKRCCFCSDERPVQDVYTYEDVWGKKTKSKERWLHYCIICKRECSKLTTERGQGPK</sequence>
<dbReference type="EMBL" id="LT907979">
    <property type="protein sequence ID" value="SOB74244.1"/>
    <property type="molecule type" value="Genomic_DNA"/>
</dbReference>
<protein>
    <submittedName>
        <fullName evidence="1">Uncharacterized protein</fullName>
    </submittedName>
</protein>
<organism evidence="1">
    <name type="scientific">Cedratvirus lausannensis</name>
    <dbReference type="NCBI Taxonomy" id="2023205"/>
    <lineage>
        <taxon>Viruses</taxon>
        <taxon>Pithoviruses</taxon>
        <taxon>Orthocedratvirinae</taxon>
        <taxon>Alphacedratvirus</taxon>
        <taxon>Alphacedratvirus francolausannense</taxon>
    </lineage>
</organism>
<proteinExistence type="predicted"/>
<name>A0A285PX86_9VIRU</name>